<dbReference type="AlphaFoldDB" id="A0AA97CUG4"/>
<name>A0AA97CUG4_9ACTN</name>
<dbReference type="RefSeq" id="WP_420041851.1">
    <property type="nucleotide sequence ID" value="NZ_CP128986.1"/>
</dbReference>
<feature type="compositionally biased region" description="Low complexity" evidence="1">
    <location>
        <begin position="193"/>
        <end position="203"/>
    </location>
</feature>
<feature type="region of interest" description="Disordered" evidence="1">
    <location>
        <begin position="129"/>
        <end position="165"/>
    </location>
</feature>
<evidence type="ECO:0000256" key="2">
    <source>
        <dbReference type="SAM" id="Phobius"/>
    </source>
</evidence>
<keyword evidence="2" id="KW-0472">Membrane</keyword>
<sequence length="394" mass="42315">MDSYRNSVLKAVCTETLRSVEPQYLDDSPTPHNEPERGDLVAYATRVSRGAATISVAICVPVLLLIWWLLSDLQVFHYGIVGIFLRFLVTTVWLAVFLVGAYLLLVIAVGYAAWARRLQSAQTAAGVQDDQGTTLFRAPPQSPARPQSRAAAPKPRPTHSSSAANAAPVPIASPLLSSFSDRPLDNTSGQSWAPAREATADAAPVPPHSAPAAANEPSRATTSRYMAPDSDFDFDAWLDTPGGQSFVRFNAMITTQCHLVAAMDSAWDTAVADLGFEWLAAQGERLDSLTAAIAAATTTAERDAADARVVELRLRAVHELGFDPVDANNPPQWKPSWVDSYLAGANRYLAHCRSDGPLAAGTMPDLKVVEPVDVDTISHPALKALIAKSFARTF</sequence>
<reference evidence="3" key="1">
    <citation type="submission" date="2023-06" db="EMBL/GenBank/DDBJ databases">
        <title>Gordonia sp. nov. and Pseudochrobactrum sp. nov., two species isolated from the burying beetle Nicrophorus vespilloides.</title>
        <authorList>
            <person name="Poehlein A."/>
            <person name="Guzman J."/>
            <person name="Daniel R."/>
            <person name="Vilcinskas A."/>
        </authorList>
    </citation>
    <scope>NUCLEOTIDE SEQUENCE</scope>
    <source>
        <strain evidence="3">MP11Mi</strain>
    </source>
</reference>
<feature type="region of interest" description="Disordered" evidence="1">
    <location>
        <begin position="185"/>
        <end position="223"/>
    </location>
</feature>
<keyword evidence="2" id="KW-0812">Transmembrane</keyword>
<evidence type="ECO:0000256" key="1">
    <source>
        <dbReference type="SAM" id="MobiDB-lite"/>
    </source>
</evidence>
<gene>
    <name evidence="3" type="ORF">MP11Mi_17260</name>
</gene>
<feature type="transmembrane region" description="Helical" evidence="2">
    <location>
        <begin position="90"/>
        <end position="114"/>
    </location>
</feature>
<proteinExistence type="predicted"/>
<accession>A0AA97CUG4</accession>
<keyword evidence="2" id="KW-1133">Transmembrane helix</keyword>
<protein>
    <submittedName>
        <fullName evidence="3">Uncharacterized protein</fullName>
    </submittedName>
</protein>
<organism evidence="3">
    <name type="scientific">Gordonia sp. MP11Mi</name>
    <dbReference type="NCBI Taxonomy" id="3022769"/>
    <lineage>
        <taxon>Bacteria</taxon>
        <taxon>Bacillati</taxon>
        <taxon>Actinomycetota</taxon>
        <taxon>Actinomycetes</taxon>
        <taxon>Mycobacteriales</taxon>
        <taxon>Gordoniaceae</taxon>
        <taxon>Gordonia</taxon>
    </lineage>
</organism>
<feature type="compositionally biased region" description="Low complexity" evidence="1">
    <location>
        <begin position="144"/>
        <end position="153"/>
    </location>
</feature>
<feature type="transmembrane region" description="Helical" evidence="2">
    <location>
        <begin position="50"/>
        <end position="70"/>
    </location>
</feature>
<dbReference type="EMBL" id="CP128986">
    <property type="protein sequence ID" value="WOC12636.1"/>
    <property type="molecule type" value="Genomic_DNA"/>
</dbReference>
<evidence type="ECO:0000313" key="3">
    <source>
        <dbReference type="EMBL" id="WOC12636.1"/>
    </source>
</evidence>